<proteinExistence type="predicted"/>
<reference evidence="2" key="1">
    <citation type="journal article" date="2019" name="Int. J. Syst. Evol. Microbiol.">
        <title>The Global Catalogue of Microorganisms (GCM) 10K type strain sequencing project: providing services to taxonomists for standard genome sequencing and annotation.</title>
        <authorList>
            <consortium name="The Broad Institute Genomics Platform"/>
            <consortium name="The Broad Institute Genome Sequencing Center for Infectious Disease"/>
            <person name="Wu L."/>
            <person name="Ma J."/>
        </authorList>
    </citation>
    <scope>NUCLEOTIDE SEQUENCE [LARGE SCALE GENOMIC DNA]</scope>
    <source>
        <strain evidence="2">CGMCC 4.7393</strain>
    </source>
</reference>
<accession>A0ABW2DML5</accession>
<evidence type="ECO:0000313" key="2">
    <source>
        <dbReference type="Proteomes" id="UP001596405"/>
    </source>
</evidence>
<dbReference type="PIRSF" id="PIRSF035170">
    <property type="entry name" value="HD_phosphohydro"/>
    <property type="match status" value="1"/>
</dbReference>
<name>A0ABW2DML5_9BACT</name>
<gene>
    <name evidence="1" type="ORF">ACFQHR_14805</name>
</gene>
<evidence type="ECO:0000313" key="1">
    <source>
        <dbReference type="EMBL" id="MFC6998905.1"/>
    </source>
</evidence>
<dbReference type="InterPro" id="IPR009218">
    <property type="entry name" value="HD_phosphohydro"/>
</dbReference>
<dbReference type="RefSeq" id="WP_066623924.1">
    <property type="nucleotide sequence ID" value="NZ_JBHSYQ010000008.1"/>
</dbReference>
<dbReference type="PANTHER" id="PTHR21174">
    <property type="match status" value="1"/>
</dbReference>
<dbReference type="Proteomes" id="UP001596405">
    <property type="component" value="Unassembled WGS sequence"/>
</dbReference>
<sequence length="208" mass="24626">MKISLQQTWHQLAAHFSSDKALIHHLWNELETAYSATSRHYHTLQHLQNMLQLAQEHEASMQRPLLVQFAIFYHDVVYKASRTDNEEKSAEFAGLRLLQLGLSEEQVQQVQEMILATKKHEVHSNPDVNLLLDLDLSILAKDWEAYQQYCGQIRKEYRLYPDFLYLPGREKVLLHFLGQEQIFKTPLFRDLWEEKARNNLQKELETLI</sequence>
<dbReference type="SUPFAM" id="SSF109604">
    <property type="entry name" value="HD-domain/PDEase-like"/>
    <property type="match status" value="1"/>
</dbReference>
<comment type="caution">
    <text evidence="1">The sequence shown here is derived from an EMBL/GenBank/DDBJ whole genome shotgun (WGS) entry which is preliminary data.</text>
</comment>
<protein>
    <recommendedName>
        <fullName evidence="3">Metal-dependent HD superfamily phosphohydrolase</fullName>
    </recommendedName>
</protein>
<dbReference type="Gene3D" id="1.10.3210.10">
    <property type="entry name" value="Hypothetical protein af1432"/>
    <property type="match status" value="1"/>
</dbReference>
<organism evidence="1 2">
    <name type="scientific">Rufibacter roseus</name>
    <dbReference type="NCBI Taxonomy" id="1567108"/>
    <lineage>
        <taxon>Bacteria</taxon>
        <taxon>Pseudomonadati</taxon>
        <taxon>Bacteroidota</taxon>
        <taxon>Cytophagia</taxon>
        <taxon>Cytophagales</taxon>
        <taxon>Hymenobacteraceae</taxon>
        <taxon>Rufibacter</taxon>
    </lineage>
</organism>
<keyword evidence="2" id="KW-1185">Reference proteome</keyword>
<dbReference type="PANTHER" id="PTHR21174:SF0">
    <property type="entry name" value="HD PHOSPHOHYDROLASE FAMILY PROTEIN-RELATED"/>
    <property type="match status" value="1"/>
</dbReference>
<dbReference type="EMBL" id="JBHSYQ010000008">
    <property type="protein sequence ID" value="MFC6998905.1"/>
    <property type="molecule type" value="Genomic_DNA"/>
</dbReference>
<evidence type="ECO:0008006" key="3">
    <source>
        <dbReference type="Google" id="ProtNLM"/>
    </source>
</evidence>